<accession>A0ACC2XCF2</accession>
<keyword evidence="2" id="KW-1185">Reference proteome</keyword>
<name>A0ACC2XCF2_9TREE</name>
<dbReference type="Proteomes" id="UP001243375">
    <property type="component" value="Unassembled WGS sequence"/>
</dbReference>
<organism evidence="1 2">
    <name type="scientific">Naganishia vaughanmartiniae</name>
    <dbReference type="NCBI Taxonomy" id="1424756"/>
    <lineage>
        <taxon>Eukaryota</taxon>
        <taxon>Fungi</taxon>
        <taxon>Dikarya</taxon>
        <taxon>Basidiomycota</taxon>
        <taxon>Agaricomycotina</taxon>
        <taxon>Tremellomycetes</taxon>
        <taxon>Filobasidiales</taxon>
        <taxon>Filobasidiaceae</taxon>
        <taxon>Naganishia</taxon>
    </lineage>
</organism>
<evidence type="ECO:0000313" key="1">
    <source>
        <dbReference type="EMBL" id="KAJ9120957.1"/>
    </source>
</evidence>
<evidence type="ECO:0000313" key="2">
    <source>
        <dbReference type="Proteomes" id="UP001243375"/>
    </source>
</evidence>
<gene>
    <name evidence="1" type="ORF">QFC22_002893</name>
</gene>
<dbReference type="EMBL" id="JASBWU010000006">
    <property type="protein sequence ID" value="KAJ9120957.1"/>
    <property type="molecule type" value="Genomic_DNA"/>
</dbReference>
<comment type="caution">
    <text evidence="1">The sequence shown here is derived from an EMBL/GenBank/DDBJ whole genome shotgun (WGS) entry which is preliminary data.</text>
</comment>
<proteinExistence type="predicted"/>
<protein>
    <submittedName>
        <fullName evidence="1">Uncharacterized protein</fullName>
    </submittedName>
</protein>
<reference evidence="1" key="1">
    <citation type="submission" date="2023-04" db="EMBL/GenBank/DDBJ databases">
        <title>Draft Genome sequencing of Naganishia species isolated from polar environments using Oxford Nanopore Technology.</title>
        <authorList>
            <person name="Leo P."/>
            <person name="Venkateswaran K."/>
        </authorList>
    </citation>
    <scope>NUCLEOTIDE SEQUENCE</scope>
    <source>
        <strain evidence="1">MNA-CCFEE 5425</strain>
    </source>
</reference>
<sequence>MMYGFYFTFDLAGSVELEVKATGIVNAYLLADNESKDPAHEVIVAPRIAAQHHQHLFSLRVDPMLDGLKSQVVQVDAVQDDGDVGSDTNFYGNGFYNKKTLYKTPTESVSDYDGKTGRMWSIENPSKQHPYSGANVGYKLGKLMLSDMVHFAIRLLAHPSSLSLHAASSRQTRLDCLEPSTIC</sequence>